<evidence type="ECO:0000313" key="2">
    <source>
        <dbReference type="EMBL" id="CAI8041357.1"/>
    </source>
</evidence>
<dbReference type="Proteomes" id="UP001174909">
    <property type="component" value="Unassembled WGS sequence"/>
</dbReference>
<protein>
    <submittedName>
        <fullName evidence="2">Uncharacterized protein</fullName>
    </submittedName>
</protein>
<dbReference type="AlphaFoldDB" id="A0AA35T534"/>
<dbReference type="EMBL" id="CASHTH010003183">
    <property type="protein sequence ID" value="CAI8041357.1"/>
    <property type="molecule type" value="Genomic_DNA"/>
</dbReference>
<evidence type="ECO:0000313" key="3">
    <source>
        <dbReference type="Proteomes" id="UP001174909"/>
    </source>
</evidence>
<accession>A0AA35T534</accession>
<keyword evidence="3" id="KW-1185">Reference proteome</keyword>
<sequence length="45" mass="4809">GGGGGASEPIEPDSAESAERHTPKDRKSLTPAKKTLTTFSIYWSF</sequence>
<feature type="region of interest" description="Disordered" evidence="1">
    <location>
        <begin position="1"/>
        <end position="31"/>
    </location>
</feature>
<proteinExistence type="predicted"/>
<reference evidence="2" key="1">
    <citation type="submission" date="2023-03" db="EMBL/GenBank/DDBJ databases">
        <authorList>
            <person name="Steffen K."/>
            <person name="Cardenas P."/>
        </authorList>
    </citation>
    <scope>NUCLEOTIDE SEQUENCE</scope>
</reference>
<feature type="non-terminal residue" evidence="2">
    <location>
        <position position="1"/>
    </location>
</feature>
<name>A0AA35T534_GEOBA</name>
<feature type="compositionally biased region" description="Basic and acidic residues" evidence="1">
    <location>
        <begin position="17"/>
        <end position="28"/>
    </location>
</feature>
<evidence type="ECO:0000256" key="1">
    <source>
        <dbReference type="SAM" id="MobiDB-lite"/>
    </source>
</evidence>
<gene>
    <name evidence="2" type="ORF">GBAR_LOCUS23003</name>
</gene>
<comment type="caution">
    <text evidence="2">The sequence shown here is derived from an EMBL/GenBank/DDBJ whole genome shotgun (WGS) entry which is preliminary data.</text>
</comment>
<organism evidence="2 3">
    <name type="scientific">Geodia barretti</name>
    <name type="common">Barrett's horny sponge</name>
    <dbReference type="NCBI Taxonomy" id="519541"/>
    <lineage>
        <taxon>Eukaryota</taxon>
        <taxon>Metazoa</taxon>
        <taxon>Porifera</taxon>
        <taxon>Demospongiae</taxon>
        <taxon>Heteroscleromorpha</taxon>
        <taxon>Tetractinellida</taxon>
        <taxon>Astrophorina</taxon>
        <taxon>Geodiidae</taxon>
        <taxon>Geodia</taxon>
    </lineage>
</organism>